<accession>A0ACC0UCP8</accession>
<evidence type="ECO:0000313" key="2">
    <source>
        <dbReference type="Proteomes" id="UP001207468"/>
    </source>
</evidence>
<gene>
    <name evidence="1" type="ORF">F5148DRAFT_978342</name>
</gene>
<protein>
    <submittedName>
        <fullName evidence="1">Signal peptide peptidase-domain-containing protein</fullName>
    </submittedName>
</protein>
<keyword evidence="2" id="KW-1185">Reference proteome</keyword>
<organism evidence="1 2">
    <name type="scientific">Russula earlei</name>
    <dbReference type="NCBI Taxonomy" id="71964"/>
    <lineage>
        <taxon>Eukaryota</taxon>
        <taxon>Fungi</taxon>
        <taxon>Dikarya</taxon>
        <taxon>Basidiomycota</taxon>
        <taxon>Agaricomycotina</taxon>
        <taxon>Agaricomycetes</taxon>
        <taxon>Russulales</taxon>
        <taxon>Russulaceae</taxon>
        <taxon>Russula</taxon>
    </lineage>
</organism>
<reference evidence="1" key="1">
    <citation type="submission" date="2021-03" db="EMBL/GenBank/DDBJ databases">
        <title>Evolutionary priming and transition to the ectomycorrhizal habit in an iconic lineage of mushroom-forming fungi: is preadaptation a requirement?</title>
        <authorList>
            <consortium name="DOE Joint Genome Institute"/>
            <person name="Looney B.P."/>
            <person name="Miyauchi S."/>
            <person name="Morin E."/>
            <person name="Drula E."/>
            <person name="Courty P.E."/>
            <person name="Chicoki N."/>
            <person name="Fauchery L."/>
            <person name="Kohler A."/>
            <person name="Kuo A."/>
            <person name="LaButti K."/>
            <person name="Pangilinan J."/>
            <person name="Lipzen A."/>
            <person name="Riley R."/>
            <person name="Andreopoulos W."/>
            <person name="He G."/>
            <person name="Johnson J."/>
            <person name="Barry K.W."/>
            <person name="Grigoriev I.V."/>
            <person name="Nagy L."/>
            <person name="Hibbett D."/>
            <person name="Henrissat B."/>
            <person name="Matheny P.B."/>
            <person name="Labbe J."/>
            <person name="Martin A.F."/>
        </authorList>
    </citation>
    <scope>NUCLEOTIDE SEQUENCE</scope>
    <source>
        <strain evidence="1">BPL698</strain>
    </source>
</reference>
<dbReference type="Proteomes" id="UP001207468">
    <property type="component" value="Unassembled WGS sequence"/>
</dbReference>
<dbReference type="EMBL" id="JAGFNK010000065">
    <property type="protein sequence ID" value="KAI9509411.1"/>
    <property type="molecule type" value="Genomic_DNA"/>
</dbReference>
<name>A0ACC0UCP8_9AGAM</name>
<proteinExistence type="predicted"/>
<comment type="caution">
    <text evidence="1">The sequence shown here is derived from an EMBL/GenBank/DDBJ whole genome shotgun (WGS) entry which is preliminary data.</text>
</comment>
<evidence type="ECO:0000313" key="1">
    <source>
        <dbReference type="EMBL" id="KAI9509411.1"/>
    </source>
</evidence>
<sequence length="392" mass="42510">MSNGLSADVLFAYVGIITTATLSVYAGSLGSLPSKDHERRADEGEEEEEADSLPRLTAADAWLFPLLGSALLLGLFLVIKYVGKEWINWFMSMYFAFTGLYSVPHSFVRLVASTVGTQRWSQFRSHRVKVTSGTSQILSFSFRTPAVFLAALGVIPSVSYVSYFGPKKPLLLTNVLALSFAHEAMSMLKVDSFRTGTILLSGLFFYDVWWVFGTKVMVSVATSLDLPMKILWPKSTTFSTENGSMMLGLGDIVVPGTFVSSALRYDHFRHTAKEARPAGTTTTTTTTRSTFAKPYFVASLVAYVAGLAVTMTVMHVFRAAQPALLYLSPACVLSFVFTAWRRGELIEAWRWSDGEDGAKTASKNGSAVDNKAKASSDSAGGATSDPSDAVSS</sequence>